<dbReference type="Pfam" id="PF00482">
    <property type="entry name" value="T2SSF"/>
    <property type="match status" value="2"/>
</dbReference>
<sequence>MKKSDDQGKFLKRLGDLLQKGYSFSEAIDFLLLPKEKNTIKLKKRMIGSLQKGESVSSVINKQLNIPSHVSAQIYFAEHHGQMGHTLSEAGNYLIKRRKNQQRIQQVIQYPLMLIIVSILMMVLLRKVLFPRFQSLYTSIGYEPSANLNYLIHFIESFPMIFSSFLLSLIIFTILFFLFKKRISPIKISVTLCKIPYLSNYLRLGHSHFFARELSFLLTSGVSITESLLIIESQSFRPTLQFISKRLIKGLKEGKPFHECFSSLPFFQKELPFVVHHGQSNGRLAEELRLYSEICFQELEENTNALLKYIQPMIFTFVGLFIMAIYFSIMMPLFQMMQGI</sequence>
<comment type="caution">
    <text evidence="11">The sequence shown here is derived from an EMBL/GenBank/DDBJ whole genome shotgun (WGS) entry which is preliminary data.</text>
</comment>
<dbReference type="GO" id="GO:0009306">
    <property type="term" value="P:protein secretion"/>
    <property type="evidence" value="ECO:0007669"/>
    <property type="project" value="InterPro"/>
</dbReference>
<evidence type="ECO:0000256" key="2">
    <source>
        <dbReference type="ARBA" id="ARBA00005745"/>
    </source>
</evidence>
<dbReference type="Gene3D" id="1.20.81.30">
    <property type="entry name" value="Type II secretion system (T2SS), domain F"/>
    <property type="match status" value="2"/>
</dbReference>
<dbReference type="InterPro" id="IPR001992">
    <property type="entry name" value="T2SS_GspF/T4SS_PilC_CS"/>
</dbReference>
<dbReference type="InterPro" id="IPR042094">
    <property type="entry name" value="T2SS_GspF_sf"/>
</dbReference>
<dbReference type="InterPro" id="IPR047692">
    <property type="entry name" value="T4P_ComGB"/>
</dbReference>
<feature type="domain" description="Type II secretion system protein GspF" evidence="10">
    <location>
        <begin position="10"/>
        <end position="130"/>
    </location>
</feature>
<reference evidence="11 12" key="1">
    <citation type="submission" date="2018-06" db="EMBL/GenBank/DDBJ databases">
        <title>Freshwater and sediment microbial communities from various areas in North America, analyzing microbe dynamics in response to fracking.</title>
        <authorList>
            <person name="Lamendella R."/>
        </authorList>
    </citation>
    <scope>NUCLEOTIDE SEQUENCE [LARGE SCALE GENOMIC DNA]</scope>
    <source>
        <strain evidence="11 12">97B</strain>
    </source>
</reference>
<dbReference type="PRINTS" id="PR00812">
    <property type="entry name" value="BCTERIALGSPF"/>
</dbReference>
<evidence type="ECO:0000256" key="7">
    <source>
        <dbReference type="ARBA" id="ARBA00023136"/>
    </source>
</evidence>
<keyword evidence="3 8" id="KW-0813">Transport</keyword>
<dbReference type="PANTHER" id="PTHR30012">
    <property type="entry name" value="GENERAL SECRETION PATHWAY PROTEIN"/>
    <property type="match status" value="1"/>
</dbReference>
<evidence type="ECO:0000313" key="11">
    <source>
        <dbReference type="EMBL" id="RBP02625.1"/>
    </source>
</evidence>
<keyword evidence="5 8" id="KW-0812">Transmembrane</keyword>
<evidence type="ECO:0000256" key="4">
    <source>
        <dbReference type="ARBA" id="ARBA00022475"/>
    </source>
</evidence>
<dbReference type="PROSITE" id="PS00874">
    <property type="entry name" value="T2SP_F"/>
    <property type="match status" value="1"/>
</dbReference>
<accession>A0A366EME7</accession>
<evidence type="ECO:0000256" key="9">
    <source>
        <dbReference type="SAM" id="Phobius"/>
    </source>
</evidence>
<dbReference type="RefSeq" id="WP_113970488.1">
    <property type="nucleotide sequence ID" value="NZ_QNRJ01000013.1"/>
</dbReference>
<feature type="transmembrane region" description="Helical" evidence="9">
    <location>
        <begin position="314"/>
        <end position="334"/>
    </location>
</feature>
<dbReference type="InterPro" id="IPR003004">
    <property type="entry name" value="GspF/PilC"/>
</dbReference>
<feature type="transmembrane region" description="Helical" evidence="9">
    <location>
        <begin position="150"/>
        <end position="179"/>
    </location>
</feature>
<evidence type="ECO:0000259" key="10">
    <source>
        <dbReference type="Pfam" id="PF00482"/>
    </source>
</evidence>
<dbReference type="InterPro" id="IPR018076">
    <property type="entry name" value="T2SS_GspF_dom"/>
</dbReference>
<dbReference type="AlphaFoldDB" id="A0A366EME7"/>
<dbReference type="NCBIfam" id="NF041012">
    <property type="entry name" value="T4P_ComGB"/>
    <property type="match status" value="1"/>
</dbReference>
<evidence type="ECO:0000256" key="3">
    <source>
        <dbReference type="ARBA" id="ARBA00022448"/>
    </source>
</evidence>
<evidence type="ECO:0000313" key="12">
    <source>
        <dbReference type="Proteomes" id="UP000252118"/>
    </source>
</evidence>
<dbReference type="EMBL" id="QNRJ01000013">
    <property type="protein sequence ID" value="RBP02625.1"/>
    <property type="molecule type" value="Genomic_DNA"/>
</dbReference>
<organism evidence="11 12">
    <name type="scientific">Rossellomorea aquimaris</name>
    <dbReference type="NCBI Taxonomy" id="189382"/>
    <lineage>
        <taxon>Bacteria</taxon>
        <taxon>Bacillati</taxon>
        <taxon>Bacillota</taxon>
        <taxon>Bacilli</taxon>
        <taxon>Bacillales</taxon>
        <taxon>Bacillaceae</taxon>
        <taxon>Rossellomorea</taxon>
    </lineage>
</organism>
<dbReference type="OrthoDB" id="1638902at2"/>
<gene>
    <name evidence="11" type="ORF">DET59_11349</name>
</gene>
<evidence type="ECO:0000256" key="8">
    <source>
        <dbReference type="RuleBase" id="RU003923"/>
    </source>
</evidence>
<keyword evidence="4" id="KW-1003">Cell membrane</keyword>
<proteinExistence type="inferred from homology"/>
<evidence type="ECO:0000256" key="1">
    <source>
        <dbReference type="ARBA" id="ARBA00004651"/>
    </source>
</evidence>
<dbReference type="GO" id="GO:0005886">
    <property type="term" value="C:plasma membrane"/>
    <property type="evidence" value="ECO:0007669"/>
    <property type="project" value="UniProtKB-SubCell"/>
</dbReference>
<dbReference type="PANTHER" id="PTHR30012:SF0">
    <property type="entry name" value="TYPE II SECRETION SYSTEM PROTEIN F-RELATED"/>
    <property type="match status" value="1"/>
</dbReference>
<protein>
    <submittedName>
        <fullName evidence="11">Competence-related pilin export protein ComGB</fullName>
    </submittedName>
</protein>
<keyword evidence="6 9" id="KW-1133">Transmembrane helix</keyword>
<comment type="similarity">
    <text evidence="2 8">Belongs to the GSP F family.</text>
</comment>
<name>A0A366EME7_9BACI</name>
<evidence type="ECO:0000256" key="6">
    <source>
        <dbReference type="ARBA" id="ARBA00022989"/>
    </source>
</evidence>
<dbReference type="Proteomes" id="UP000252118">
    <property type="component" value="Unassembled WGS sequence"/>
</dbReference>
<feature type="transmembrane region" description="Helical" evidence="9">
    <location>
        <begin position="107"/>
        <end position="130"/>
    </location>
</feature>
<evidence type="ECO:0000256" key="5">
    <source>
        <dbReference type="ARBA" id="ARBA00022692"/>
    </source>
</evidence>
<comment type="subcellular location">
    <subcellularLocation>
        <location evidence="1 8">Cell membrane</location>
        <topology evidence="1 8">Multi-pass membrane protein</topology>
    </subcellularLocation>
</comment>
<keyword evidence="7 9" id="KW-0472">Membrane</keyword>
<feature type="domain" description="Type II secretion system protein GspF" evidence="10">
    <location>
        <begin position="210"/>
        <end position="332"/>
    </location>
</feature>